<dbReference type="KEGG" id="lol:LACOL_0160"/>
<feature type="region of interest" description="Disordered" evidence="1">
    <location>
        <begin position="32"/>
        <end position="64"/>
    </location>
</feature>
<gene>
    <name evidence="3" type="ORF">FC70_GL001145</name>
</gene>
<dbReference type="CDD" id="cd10944">
    <property type="entry name" value="CE4_SmPgdA_like"/>
    <property type="match status" value="1"/>
</dbReference>
<dbReference type="InterPro" id="IPR002509">
    <property type="entry name" value="NODB_dom"/>
</dbReference>
<dbReference type="Proteomes" id="UP000051697">
    <property type="component" value="Unassembled WGS sequence"/>
</dbReference>
<evidence type="ECO:0000313" key="3">
    <source>
        <dbReference type="EMBL" id="KRL55544.1"/>
    </source>
</evidence>
<accession>A0A0R1RQQ4</accession>
<proteinExistence type="predicted"/>
<dbReference type="Gene3D" id="3.20.20.370">
    <property type="entry name" value="Glycoside hydrolase/deacetylase"/>
    <property type="match status" value="1"/>
</dbReference>
<comment type="caution">
    <text evidence="3">The sequence shown here is derived from an EMBL/GenBank/DDBJ whole genome shotgun (WGS) entry which is preliminary data.</text>
</comment>
<evidence type="ECO:0000256" key="1">
    <source>
        <dbReference type="SAM" id="MobiDB-lite"/>
    </source>
</evidence>
<dbReference type="PATRIC" id="fig|1423778.4.peg.1179"/>
<sequence>MKIKVLLIALMGIVIAFGIFAISSHASAVKQASESSSRNRTKQNSKKAASQSIKKAAASSSTAESEKQNDNIIYLTFDDGPDDATTPQLLSILKEEKIHATFFVTGHGSNQLIKQECADGHKIGLHTMTHDYGSVYASPAAYFTDLQQISDRVFRLTGQRSMMVRVPGGSANQVSHGLMPQILPQLVHTGYKYFDWNVSSGDGGFEATPEEPYQHVTTTLVPHSKNVVLMHDTKQNSIDAVKRIIEFGKANNYKFETLNMDSWAPQQIVVN</sequence>
<name>A0A0R1RQQ4_9LACO</name>
<organism evidence="3 4">
    <name type="scientific">Paucilactobacillus oligofermentans DSM 15707 = LMG 22743</name>
    <dbReference type="NCBI Taxonomy" id="1423778"/>
    <lineage>
        <taxon>Bacteria</taxon>
        <taxon>Bacillati</taxon>
        <taxon>Bacillota</taxon>
        <taxon>Bacilli</taxon>
        <taxon>Lactobacillales</taxon>
        <taxon>Lactobacillaceae</taxon>
        <taxon>Paucilactobacillus</taxon>
    </lineage>
</organism>
<dbReference type="PANTHER" id="PTHR10587">
    <property type="entry name" value="GLYCOSYL TRANSFERASE-RELATED"/>
    <property type="match status" value="1"/>
</dbReference>
<dbReference type="EMBL" id="AZFE01000031">
    <property type="protein sequence ID" value="KRL55544.1"/>
    <property type="molecule type" value="Genomic_DNA"/>
</dbReference>
<dbReference type="STRING" id="1423778.FC70_GL001145"/>
<dbReference type="AlphaFoldDB" id="A0A0R1RQQ4"/>
<dbReference type="RefSeq" id="WP_057890083.1">
    <property type="nucleotide sequence ID" value="NZ_AZFE01000031.1"/>
</dbReference>
<dbReference type="PANTHER" id="PTHR10587:SF125">
    <property type="entry name" value="POLYSACCHARIDE DEACETYLASE YHEN-RELATED"/>
    <property type="match status" value="1"/>
</dbReference>
<feature type="compositionally biased region" description="Low complexity" evidence="1">
    <location>
        <begin position="46"/>
        <end position="63"/>
    </location>
</feature>
<dbReference type="InterPro" id="IPR050248">
    <property type="entry name" value="Polysacc_deacetylase_ArnD"/>
</dbReference>
<protein>
    <recommendedName>
        <fullName evidence="2">NodB homology domain-containing protein</fullName>
    </recommendedName>
</protein>
<evidence type="ECO:0000313" key="4">
    <source>
        <dbReference type="Proteomes" id="UP000051697"/>
    </source>
</evidence>
<dbReference type="GO" id="GO:0016810">
    <property type="term" value="F:hydrolase activity, acting on carbon-nitrogen (but not peptide) bonds"/>
    <property type="evidence" value="ECO:0007669"/>
    <property type="project" value="InterPro"/>
</dbReference>
<feature type="domain" description="NodB homology" evidence="2">
    <location>
        <begin position="71"/>
        <end position="256"/>
    </location>
</feature>
<dbReference type="OrthoDB" id="9812065at2"/>
<dbReference type="Pfam" id="PF01522">
    <property type="entry name" value="Polysacc_deac_1"/>
    <property type="match status" value="1"/>
</dbReference>
<evidence type="ECO:0000259" key="2">
    <source>
        <dbReference type="PROSITE" id="PS51677"/>
    </source>
</evidence>
<dbReference type="SUPFAM" id="SSF88713">
    <property type="entry name" value="Glycoside hydrolase/deacetylase"/>
    <property type="match status" value="1"/>
</dbReference>
<keyword evidence="4" id="KW-1185">Reference proteome</keyword>
<dbReference type="InterPro" id="IPR011330">
    <property type="entry name" value="Glyco_hydro/deAcase_b/a-brl"/>
</dbReference>
<dbReference type="GO" id="GO:0005975">
    <property type="term" value="P:carbohydrate metabolic process"/>
    <property type="evidence" value="ECO:0007669"/>
    <property type="project" value="InterPro"/>
</dbReference>
<reference evidence="3 4" key="1">
    <citation type="journal article" date="2015" name="Genome Announc.">
        <title>Expanding the biotechnology potential of lactobacilli through comparative genomics of 213 strains and associated genera.</title>
        <authorList>
            <person name="Sun Z."/>
            <person name="Harris H.M."/>
            <person name="McCann A."/>
            <person name="Guo C."/>
            <person name="Argimon S."/>
            <person name="Zhang W."/>
            <person name="Yang X."/>
            <person name="Jeffery I.B."/>
            <person name="Cooney J.C."/>
            <person name="Kagawa T.F."/>
            <person name="Liu W."/>
            <person name="Song Y."/>
            <person name="Salvetti E."/>
            <person name="Wrobel A."/>
            <person name="Rasinkangas P."/>
            <person name="Parkhill J."/>
            <person name="Rea M.C."/>
            <person name="O'Sullivan O."/>
            <person name="Ritari J."/>
            <person name="Douillard F.P."/>
            <person name="Paul Ross R."/>
            <person name="Yang R."/>
            <person name="Briner A.E."/>
            <person name="Felis G.E."/>
            <person name="de Vos W.M."/>
            <person name="Barrangou R."/>
            <person name="Klaenhammer T.R."/>
            <person name="Caufield P.W."/>
            <person name="Cui Y."/>
            <person name="Zhang H."/>
            <person name="O'Toole P.W."/>
        </authorList>
    </citation>
    <scope>NUCLEOTIDE SEQUENCE [LARGE SCALE GENOMIC DNA]</scope>
    <source>
        <strain evidence="3 4">DSM 15707</strain>
    </source>
</reference>
<dbReference type="PROSITE" id="PS51677">
    <property type="entry name" value="NODB"/>
    <property type="match status" value="1"/>
</dbReference>